<dbReference type="PANTHER" id="PTHR47074">
    <property type="entry name" value="BNAC02G40300D PROTEIN"/>
    <property type="match status" value="1"/>
</dbReference>
<feature type="domain" description="RNase H type-1" evidence="1">
    <location>
        <begin position="165"/>
        <end position="286"/>
    </location>
</feature>
<protein>
    <recommendedName>
        <fullName evidence="5">RNase H type-1 domain-containing protein</fullName>
    </recommendedName>
</protein>
<evidence type="ECO:0000313" key="3">
    <source>
        <dbReference type="EMBL" id="KAL2326659.1"/>
    </source>
</evidence>
<evidence type="ECO:0000313" key="4">
    <source>
        <dbReference type="Proteomes" id="UP001603857"/>
    </source>
</evidence>
<dbReference type="InterPro" id="IPR026960">
    <property type="entry name" value="RVT-Znf"/>
</dbReference>
<comment type="caution">
    <text evidence="3">The sequence shown here is derived from an EMBL/GenBank/DDBJ whole genome shotgun (WGS) entry which is preliminary data.</text>
</comment>
<dbReference type="InterPro" id="IPR052929">
    <property type="entry name" value="RNase_H-like_EbsB-rel"/>
</dbReference>
<dbReference type="InterPro" id="IPR002156">
    <property type="entry name" value="RNaseH_domain"/>
</dbReference>
<sequence>MASSSVLESEVWKGIMRAEASPKCKNLAWRAYTEALPVKSVLLQKRIIQDELCPCCGAASETTTHALLLCEEVKRIWFASMGLRVESLSVATTLPQWMEHCWGTLDKKEMGMVCAVMWAIWHRRNVWVYSEKRLDYVLVIAKVMSMLVPVEWQPPLQPFVKANFAASVRGDVGTGMGVIFRDSFGSPIASATSFLAQECFEPQIAEALCLCWAVEESGDLGLSDVIFETDCQRLYTKWNQGKSRGSSSSYLESLVEECKFKIEGTRSSLALVRPSANKVAECLATLAFAYGQRDWMQEVPEEASLYLQADDKAIAHLLADQ</sequence>
<name>A0ABD1LT18_9FABA</name>
<accession>A0ABD1LT18</accession>
<dbReference type="Pfam" id="PF13966">
    <property type="entry name" value="zf-RVT"/>
    <property type="match status" value="1"/>
</dbReference>
<organism evidence="3 4">
    <name type="scientific">Flemingia macrophylla</name>
    <dbReference type="NCBI Taxonomy" id="520843"/>
    <lineage>
        <taxon>Eukaryota</taxon>
        <taxon>Viridiplantae</taxon>
        <taxon>Streptophyta</taxon>
        <taxon>Embryophyta</taxon>
        <taxon>Tracheophyta</taxon>
        <taxon>Spermatophyta</taxon>
        <taxon>Magnoliopsida</taxon>
        <taxon>eudicotyledons</taxon>
        <taxon>Gunneridae</taxon>
        <taxon>Pentapetalae</taxon>
        <taxon>rosids</taxon>
        <taxon>fabids</taxon>
        <taxon>Fabales</taxon>
        <taxon>Fabaceae</taxon>
        <taxon>Papilionoideae</taxon>
        <taxon>50 kb inversion clade</taxon>
        <taxon>NPAAA clade</taxon>
        <taxon>indigoferoid/millettioid clade</taxon>
        <taxon>Phaseoleae</taxon>
        <taxon>Flemingia</taxon>
    </lineage>
</organism>
<proteinExistence type="predicted"/>
<evidence type="ECO:0000259" key="2">
    <source>
        <dbReference type="Pfam" id="PF13966"/>
    </source>
</evidence>
<dbReference type="Proteomes" id="UP001603857">
    <property type="component" value="Unassembled WGS sequence"/>
</dbReference>
<feature type="domain" description="Reverse transcriptase zinc-binding" evidence="2">
    <location>
        <begin position="9"/>
        <end position="77"/>
    </location>
</feature>
<dbReference type="EMBL" id="JBGMDY010000008">
    <property type="protein sequence ID" value="KAL2326659.1"/>
    <property type="molecule type" value="Genomic_DNA"/>
</dbReference>
<dbReference type="InterPro" id="IPR044730">
    <property type="entry name" value="RNase_H-like_dom_plant"/>
</dbReference>
<keyword evidence="4" id="KW-1185">Reference proteome</keyword>
<reference evidence="3 4" key="1">
    <citation type="submission" date="2024-08" db="EMBL/GenBank/DDBJ databases">
        <title>Insights into the chromosomal genome structure of Flemingia macrophylla.</title>
        <authorList>
            <person name="Ding Y."/>
            <person name="Zhao Y."/>
            <person name="Bi W."/>
            <person name="Wu M."/>
            <person name="Zhao G."/>
            <person name="Gong Y."/>
            <person name="Li W."/>
            <person name="Zhang P."/>
        </authorList>
    </citation>
    <scope>NUCLEOTIDE SEQUENCE [LARGE SCALE GENOMIC DNA]</scope>
    <source>
        <strain evidence="3">DYQJB</strain>
        <tissue evidence="3">Leaf</tissue>
    </source>
</reference>
<dbReference type="AlphaFoldDB" id="A0ABD1LT18"/>
<gene>
    <name evidence="3" type="ORF">Fmac_025717</name>
</gene>
<dbReference type="PANTHER" id="PTHR47074:SF11">
    <property type="entry name" value="REVERSE TRANSCRIPTASE-LIKE PROTEIN"/>
    <property type="match status" value="1"/>
</dbReference>
<dbReference type="CDD" id="cd06222">
    <property type="entry name" value="RNase_H_like"/>
    <property type="match status" value="1"/>
</dbReference>
<dbReference type="Pfam" id="PF13456">
    <property type="entry name" value="RVT_3"/>
    <property type="match status" value="1"/>
</dbReference>
<evidence type="ECO:0000259" key="1">
    <source>
        <dbReference type="Pfam" id="PF13456"/>
    </source>
</evidence>
<evidence type="ECO:0008006" key="5">
    <source>
        <dbReference type="Google" id="ProtNLM"/>
    </source>
</evidence>